<name>A0A6F9DCM8_9ASCI</name>
<proteinExistence type="evidence at transcript level"/>
<dbReference type="SMART" id="SM00256">
    <property type="entry name" value="FBOX"/>
    <property type="match status" value="1"/>
</dbReference>
<evidence type="ECO:0000259" key="2">
    <source>
        <dbReference type="PROSITE" id="PS50181"/>
    </source>
</evidence>
<dbReference type="InterPro" id="IPR047118">
    <property type="entry name" value="Fbxo7"/>
</dbReference>
<dbReference type="AlphaFoldDB" id="A0A6F9DCM8"/>
<dbReference type="SUPFAM" id="SSF81383">
    <property type="entry name" value="F-box domain"/>
    <property type="match status" value="1"/>
</dbReference>
<dbReference type="InterPro" id="IPR001810">
    <property type="entry name" value="F-box_dom"/>
</dbReference>
<dbReference type="GO" id="GO:1903599">
    <property type="term" value="P:positive regulation of autophagy of mitochondrion"/>
    <property type="evidence" value="ECO:0007669"/>
    <property type="project" value="TreeGrafter"/>
</dbReference>
<feature type="region of interest" description="Disordered" evidence="1">
    <location>
        <begin position="430"/>
        <end position="462"/>
    </location>
</feature>
<dbReference type="PANTHER" id="PTHR15537">
    <property type="entry name" value="F-BOX ONLY PROTEIN 7"/>
    <property type="match status" value="1"/>
</dbReference>
<feature type="compositionally biased region" description="Gly residues" evidence="1">
    <location>
        <begin position="493"/>
        <end position="502"/>
    </location>
</feature>
<dbReference type="PROSITE" id="PS50181">
    <property type="entry name" value="FBOX"/>
    <property type="match status" value="1"/>
</dbReference>
<evidence type="ECO:0000313" key="3">
    <source>
        <dbReference type="EMBL" id="CAB3245351.1"/>
    </source>
</evidence>
<dbReference type="GO" id="GO:0019901">
    <property type="term" value="F:protein kinase binding"/>
    <property type="evidence" value="ECO:0007669"/>
    <property type="project" value="InterPro"/>
</dbReference>
<evidence type="ECO:0000256" key="1">
    <source>
        <dbReference type="SAM" id="MobiDB-lite"/>
    </source>
</evidence>
<protein>
    <submittedName>
        <fullName evidence="3">F-box only protein 7</fullName>
    </submittedName>
</protein>
<dbReference type="PANTHER" id="PTHR15537:SF2">
    <property type="entry name" value="F-BOX ONLY PROTEIN 7"/>
    <property type="match status" value="1"/>
</dbReference>
<sequence>MKLRIRHAGKTGILVLEETEITIGHIKSRILEDLPEKLQLSPTSNFDVTLDGRSSLGSDNTQISSVGIVSGDLLKLVLRDHNLAERNPEVSQEMSSTTDNIVEEMPSTSHTLTSSDSAMETVEVSGTKIPTNHSALILLSDYKDGQNLPSFLRELYISEHVQNDFHAICIVLHYLMMENGFDLQTPSEGINASLQGHMVYLEYSHASAEALLFTMSCTPLGQFVIVNGIVKPCTNTEEKVLSLQVKSTDYVQKFTNETKPTNDTGVYKSLSRLSYVFKENVAHQALNIMREELDLPPLHGILSLFPDLLKRIFSSLNAQSLCSVAQTCTTLANVASDNDLWRVLYVTDFGPFPQTFNNSVKEAYKRRYIEKKEIERQRLQHEREMLYYEPPDHAFTVPDPDFPVPFPGQPPGVIGGDYDLNPSFPYGPFGNPGRGRHPGRPMHPGMPGAGNPLPGSRFDPINPYGTGRFRPGRGGGMMDDDVGLPQRRHRRPPGGGFGVLCP</sequence>
<dbReference type="InterPro" id="IPR036047">
    <property type="entry name" value="F-box-like_dom_sf"/>
</dbReference>
<dbReference type="Pfam" id="PF12937">
    <property type="entry name" value="F-box-like"/>
    <property type="match status" value="1"/>
</dbReference>
<feature type="region of interest" description="Disordered" evidence="1">
    <location>
        <begin position="482"/>
        <end position="502"/>
    </location>
</feature>
<dbReference type="Pfam" id="PF11566">
    <property type="entry name" value="PI31_Prot_N"/>
    <property type="match status" value="1"/>
</dbReference>
<reference evidence="3" key="1">
    <citation type="submission" date="2020-04" db="EMBL/GenBank/DDBJ databases">
        <authorList>
            <person name="Neveu A P."/>
        </authorList>
    </citation>
    <scope>NUCLEOTIDE SEQUENCE</scope>
    <source>
        <tissue evidence="3">Whole embryo</tissue>
    </source>
</reference>
<dbReference type="Gene3D" id="1.20.1280.50">
    <property type="match status" value="1"/>
</dbReference>
<feature type="domain" description="F-box" evidence="2">
    <location>
        <begin position="298"/>
        <end position="344"/>
    </location>
</feature>
<organism evidence="3">
    <name type="scientific">Phallusia mammillata</name>
    <dbReference type="NCBI Taxonomy" id="59560"/>
    <lineage>
        <taxon>Eukaryota</taxon>
        <taxon>Metazoa</taxon>
        <taxon>Chordata</taxon>
        <taxon>Tunicata</taxon>
        <taxon>Ascidiacea</taxon>
        <taxon>Phlebobranchia</taxon>
        <taxon>Ascidiidae</taxon>
        <taxon>Phallusia</taxon>
    </lineage>
</organism>
<accession>A0A6F9DCM8</accession>
<dbReference type="InterPro" id="IPR021625">
    <property type="entry name" value="PI31_Prot_N"/>
</dbReference>
<dbReference type="Gene3D" id="3.40.1000.30">
    <property type="match status" value="1"/>
</dbReference>
<gene>
    <name evidence="3" type="primary">Fbxo7</name>
</gene>
<dbReference type="EMBL" id="LR785119">
    <property type="protein sequence ID" value="CAB3245351.1"/>
    <property type="molecule type" value="mRNA"/>
</dbReference>